<comment type="caution">
    <text evidence="3">The sequence shown here is derived from an EMBL/GenBank/DDBJ whole genome shotgun (WGS) entry which is preliminary data.</text>
</comment>
<evidence type="ECO:0000256" key="1">
    <source>
        <dbReference type="SAM" id="MobiDB-lite"/>
    </source>
</evidence>
<proteinExistence type="predicted"/>
<reference evidence="3 4" key="1">
    <citation type="submission" date="2020-02" db="EMBL/GenBank/DDBJ databases">
        <title>The whole genome sequence of CPCC 205119.</title>
        <authorList>
            <person name="Jiang Z."/>
        </authorList>
    </citation>
    <scope>NUCLEOTIDE SEQUENCE [LARGE SCALE GENOMIC DNA]</scope>
    <source>
        <strain evidence="3 4">CPCC 205119</strain>
    </source>
</reference>
<evidence type="ECO:0000313" key="4">
    <source>
        <dbReference type="Proteomes" id="UP000470470"/>
    </source>
</evidence>
<evidence type="ECO:0000256" key="2">
    <source>
        <dbReference type="SAM" id="Phobius"/>
    </source>
</evidence>
<feature type="compositionally biased region" description="Low complexity" evidence="1">
    <location>
        <begin position="71"/>
        <end position="82"/>
    </location>
</feature>
<dbReference type="RefSeq" id="WP_152730186.1">
    <property type="nucleotide sequence ID" value="NZ_JAABOZ010000005.1"/>
</dbReference>
<accession>A0A7K3WAW5</accession>
<keyword evidence="2" id="KW-0812">Transmembrane</keyword>
<name>A0A7K3WAW5_9ACTN</name>
<dbReference type="Proteomes" id="UP000470470">
    <property type="component" value="Unassembled WGS sequence"/>
</dbReference>
<keyword evidence="2" id="KW-0472">Membrane</keyword>
<sequence length="95" mass="9073">MTDSPHVQHPDAAGRTEAVAARERGLRRLRVLTASLAAAVVVGTGALTVAVASDTEAATTGTDPADGSTQAGGIAAGDAPGASTGHHADASSGAS</sequence>
<protein>
    <submittedName>
        <fullName evidence="3">Uncharacterized protein</fullName>
    </submittedName>
</protein>
<evidence type="ECO:0000313" key="3">
    <source>
        <dbReference type="EMBL" id="NEL52970.1"/>
    </source>
</evidence>
<dbReference type="EMBL" id="JAAGWK010000005">
    <property type="protein sequence ID" value="NEL52970.1"/>
    <property type="molecule type" value="Genomic_DNA"/>
</dbReference>
<feature type="transmembrane region" description="Helical" evidence="2">
    <location>
        <begin position="31"/>
        <end position="52"/>
    </location>
</feature>
<keyword evidence="2" id="KW-1133">Transmembrane helix</keyword>
<keyword evidence="4" id="KW-1185">Reference proteome</keyword>
<organism evidence="3 4">
    <name type="scientific">Goekera deserti</name>
    <dbReference type="NCBI Taxonomy" id="2497753"/>
    <lineage>
        <taxon>Bacteria</taxon>
        <taxon>Bacillati</taxon>
        <taxon>Actinomycetota</taxon>
        <taxon>Actinomycetes</taxon>
        <taxon>Geodermatophilales</taxon>
        <taxon>Geodermatophilaceae</taxon>
        <taxon>Goekera</taxon>
    </lineage>
</organism>
<feature type="region of interest" description="Disordered" evidence="1">
    <location>
        <begin position="55"/>
        <end position="95"/>
    </location>
</feature>
<dbReference type="AlphaFoldDB" id="A0A7K3WAW5"/>
<gene>
    <name evidence="3" type="ORF">G1H19_02945</name>
</gene>